<dbReference type="InterPro" id="IPR030378">
    <property type="entry name" value="G_CP_dom"/>
</dbReference>
<keyword evidence="3" id="KW-1185">Reference proteome</keyword>
<protein>
    <submittedName>
        <fullName evidence="2">GTP-binding protein YqeH</fullName>
    </submittedName>
</protein>
<feature type="domain" description="CP-type G" evidence="1">
    <location>
        <begin position="64"/>
        <end position="231"/>
    </location>
</feature>
<dbReference type="NCBIfam" id="TIGR03597">
    <property type="entry name" value="GTPase_YqeH"/>
    <property type="match status" value="1"/>
</dbReference>
<dbReference type="Pfam" id="PF01926">
    <property type="entry name" value="MMR_HSR1"/>
    <property type="match status" value="1"/>
</dbReference>
<dbReference type="InterPro" id="IPR050896">
    <property type="entry name" value="Mito_lipid_metab_GTPase"/>
</dbReference>
<proteinExistence type="predicted"/>
<sequence>MTEATSELYCIGCGAKLQTENDQEAGFLPAARLAKADAGEAELYCQRCFRLRHYNEIQPVGLTDDDFLRLLNLIGEADALIVNVMDIFDFNGSLIPGLHRFAGDNPVLLVGNKADVLPKSLKRPRLRSWLTQQAHAAGLRPVDTILMSAKNKADVAELLTKIEELRNGRDVYFVGVTNTGKSTLINAILKQTSGIDDLITTSRFPGTTLDRIRLELDDGAGIIDTPGIIHRNQMAHYLDAKDLRLVSPTHVIRPKTYQLNPGQTLFLAGLARFDFIQGHRGGFTAYVDNQLLIHRTKLENADDFYDRQKGDMLQPPRPDSDVELPDLARFEFTTKQDSDLVFAGLGWINVPAGETVAGYAPAGVDVVLRKAMI</sequence>
<gene>
    <name evidence="2" type="ORF">FC18_GL000091</name>
</gene>
<dbReference type="InterPro" id="IPR027417">
    <property type="entry name" value="P-loop_NTPase"/>
</dbReference>
<dbReference type="SUPFAM" id="SSF52540">
    <property type="entry name" value="P-loop containing nucleoside triphosphate hydrolases"/>
    <property type="match status" value="1"/>
</dbReference>
<evidence type="ECO:0000313" key="2">
    <source>
        <dbReference type="EMBL" id="KRM56407.1"/>
    </source>
</evidence>
<dbReference type="EMBL" id="AYYO01000005">
    <property type="protein sequence ID" value="KRM56407.1"/>
    <property type="molecule type" value="Genomic_DNA"/>
</dbReference>
<dbReference type="InterPro" id="IPR048422">
    <property type="entry name" value="NOA1/YqeH-like_C"/>
</dbReference>
<dbReference type="GO" id="GO:0005525">
    <property type="term" value="F:GTP binding"/>
    <property type="evidence" value="ECO:0007669"/>
    <property type="project" value="InterPro"/>
</dbReference>
<dbReference type="PANTHER" id="PTHR46434:SF1">
    <property type="entry name" value="GENETIC INTERACTOR OF PROHIBITINS 3, MITOCHONDRIAL"/>
    <property type="match status" value="1"/>
</dbReference>
<dbReference type="Gene3D" id="3.40.50.300">
    <property type="entry name" value="P-loop containing nucleotide triphosphate hydrolases"/>
    <property type="match status" value="1"/>
</dbReference>
<dbReference type="InterPro" id="IPR019988">
    <property type="entry name" value="GTP-bd_ribosome_bgen_YqeH"/>
</dbReference>
<dbReference type="STRING" id="1291052.FC18_GL000091"/>
<dbReference type="PATRIC" id="fig|1291052.5.peg.93"/>
<dbReference type="RefSeq" id="WP_054677596.1">
    <property type="nucleotide sequence ID" value="NZ_AYYO01000005.1"/>
</dbReference>
<evidence type="ECO:0000313" key="3">
    <source>
        <dbReference type="Proteomes" id="UP000051679"/>
    </source>
</evidence>
<name>A0A0R1ZMZ7_9LACO</name>
<dbReference type="PANTHER" id="PTHR46434">
    <property type="entry name" value="GENETIC INTERACTOR OF PROHIBITINS 3, MITOCHONDRIAL"/>
    <property type="match status" value="1"/>
</dbReference>
<reference evidence="2 3" key="1">
    <citation type="journal article" date="2015" name="Genome Announc.">
        <title>Expanding the biotechnology potential of lactobacilli through comparative genomics of 213 strains and associated genera.</title>
        <authorList>
            <person name="Sun Z."/>
            <person name="Harris H.M."/>
            <person name="McCann A."/>
            <person name="Guo C."/>
            <person name="Argimon S."/>
            <person name="Zhang W."/>
            <person name="Yang X."/>
            <person name="Jeffery I.B."/>
            <person name="Cooney J.C."/>
            <person name="Kagawa T.F."/>
            <person name="Liu W."/>
            <person name="Song Y."/>
            <person name="Salvetti E."/>
            <person name="Wrobel A."/>
            <person name="Rasinkangas P."/>
            <person name="Parkhill J."/>
            <person name="Rea M.C."/>
            <person name="O'Sullivan O."/>
            <person name="Ritari J."/>
            <person name="Douillard F.P."/>
            <person name="Paul Ross R."/>
            <person name="Yang R."/>
            <person name="Briner A.E."/>
            <person name="Felis G.E."/>
            <person name="de Vos W.M."/>
            <person name="Barrangou R."/>
            <person name="Klaenhammer T.R."/>
            <person name="Caufield P.W."/>
            <person name="Cui Y."/>
            <person name="Zhang H."/>
            <person name="O'Toole P.W."/>
        </authorList>
    </citation>
    <scope>NUCLEOTIDE SEQUENCE [LARGE SCALE GENOMIC DNA]</scope>
    <source>
        <strain evidence="2 3">DSM 20505</strain>
    </source>
</reference>
<dbReference type="CDD" id="cd01855">
    <property type="entry name" value="YqeH"/>
    <property type="match status" value="1"/>
</dbReference>
<organism evidence="2 3">
    <name type="scientific">Lacticaseibacillus sharpeae JCM 1186 = DSM 20505</name>
    <dbReference type="NCBI Taxonomy" id="1291052"/>
    <lineage>
        <taxon>Bacteria</taxon>
        <taxon>Bacillati</taxon>
        <taxon>Bacillota</taxon>
        <taxon>Bacilli</taxon>
        <taxon>Lactobacillales</taxon>
        <taxon>Lactobacillaceae</taxon>
        <taxon>Lacticaseibacillus</taxon>
    </lineage>
</organism>
<dbReference type="Pfam" id="PF21516">
    <property type="entry name" value="YqeH-like_C"/>
    <property type="match status" value="1"/>
</dbReference>
<evidence type="ECO:0000259" key="1">
    <source>
        <dbReference type="PROSITE" id="PS51721"/>
    </source>
</evidence>
<dbReference type="OrthoDB" id="9773841at2"/>
<accession>A0A0R1ZMZ7</accession>
<comment type="caution">
    <text evidence="2">The sequence shown here is derived from an EMBL/GenBank/DDBJ whole genome shotgun (WGS) entry which is preliminary data.</text>
</comment>
<dbReference type="Proteomes" id="UP000051679">
    <property type="component" value="Unassembled WGS sequence"/>
</dbReference>
<dbReference type="InterPro" id="IPR006073">
    <property type="entry name" value="GTP-bd"/>
</dbReference>
<dbReference type="AlphaFoldDB" id="A0A0R1ZMZ7"/>
<dbReference type="PROSITE" id="PS51721">
    <property type="entry name" value="G_CP"/>
    <property type="match status" value="1"/>
</dbReference>